<feature type="compositionally biased region" description="Basic and acidic residues" evidence="1">
    <location>
        <begin position="1"/>
        <end position="14"/>
    </location>
</feature>
<feature type="region of interest" description="Disordered" evidence="1">
    <location>
        <begin position="1"/>
        <end position="21"/>
    </location>
</feature>
<evidence type="ECO:0000313" key="4">
    <source>
        <dbReference type="EMBL" id="RCK38440.1"/>
    </source>
</evidence>
<comment type="caution">
    <text evidence="4">The sequence shown here is derived from an EMBL/GenBank/DDBJ whole genome shotgun (WGS) entry which is preliminary data.</text>
</comment>
<feature type="transmembrane region" description="Helical" evidence="2">
    <location>
        <begin position="130"/>
        <end position="152"/>
    </location>
</feature>
<dbReference type="Gene3D" id="2.60.120.1440">
    <property type="match status" value="1"/>
</dbReference>
<feature type="region of interest" description="Disordered" evidence="1">
    <location>
        <begin position="97"/>
        <end position="118"/>
    </location>
</feature>
<dbReference type="InterPro" id="IPR012373">
    <property type="entry name" value="Ferrdict_sens_TM"/>
</dbReference>
<sequence>MIVSDKPQHWDRGPVSDNLSDQDEVTDALMSDDLMDLAIAWHARKGVDDPNSDIYAEFREWCQRSPDHQIAADKVNAFMADDGFNNLLAGLEAELQTQPGSPNKQARKPASRNFEPAASRTRRLVRRMGLFAGIAATLSVAAVIALSSLNIAGGGDRDQRLVAERYAIHQTLSDGSRITLAPGAVVSWAMTSEQRHLHLEEGAITIEASPDKNRPMVVSTAYSDVTVVGTQFIVISDPHGDEIGVAEGIVRVRERQSGEFGEVTLTAGQGIILDQTGKLIRREITAAQIEKVSEGWRLFASKPLVDVAAAIRRQSGIKLVIDPGVADRLVRGRLNVADGEKTIGLLVKSLKVNRYDLPFGYVLLTDRI</sequence>
<evidence type="ECO:0000259" key="3">
    <source>
        <dbReference type="Pfam" id="PF04773"/>
    </source>
</evidence>
<evidence type="ECO:0000313" key="5">
    <source>
        <dbReference type="Proteomes" id="UP000253226"/>
    </source>
</evidence>
<dbReference type="PANTHER" id="PTHR30273">
    <property type="entry name" value="PERIPLASMIC SIGNAL SENSOR AND SIGMA FACTOR ACTIVATOR FECR-RELATED"/>
    <property type="match status" value="1"/>
</dbReference>
<dbReference type="InterPro" id="IPR006860">
    <property type="entry name" value="FecR"/>
</dbReference>
<keyword evidence="2" id="KW-0812">Transmembrane</keyword>
<name>A0A367WD91_9PROT</name>
<keyword evidence="2" id="KW-0472">Membrane</keyword>
<evidence type="ECO:0000256" key="1">
    <source>
        <dbReference type="SAM" id="MobiDB-lite"/>
    </source>
</evidence>
<protein>
    <recommendedName>
        <fullName evidence="3">FecR protein domain-containing protein</fullName>
    </recommendedName>
</protein>
<reference evidence="4 5" key="1">
    <citation type="submission" date="2014-07" db="EMBL/GenBank/DDBJ databases">
        <title>Draft genome sequence of Thalassospira profundimaris 35.</title>
        <authorList>
            <person name="Lai Q."/>
            <person name="Shao Z."/>
        </authorList>
    </citation>
    <scope>NUCLEOTIDE SEQUENCE [LARGE SCALE GENOMIC DNA]</scope>
    <source>
        <strain evidence="4 5">35</strain>
    </source>
</reference>
<keyword evidence="2" id="KW-1133">Transmembrane helix</keyword>
<organism evidence="4 5">
    <name type="scientific">Thalassospira profundimaris</name>
    <dbReference type="NCBI Taxonomy" id="502049"/>
    <lineage>
        <taxon>Bacteria</taxon>
        <taxon>Pseudomonadati</taxon>
        <taxon>Pseudomonadota</taxon>
        <taxon>Alphaproteobacteria</taxon>
        <taxon>Rhodospirillales</taxon>
        <taxon>Thalassospiraceae</taxon>
        <taxon>Thalassospira</taxon>
    </lineage>
</organism>
<dbReference type="PANTHER" id="PTHR30273:SF2">
    <property type="entry name" value="PROTEIN FECR"/>
    <property type="match status" value="1"/>
</dbReference>
<dbReference type="PIRSF" id="PIRSF018266">
    <property type="entry name" value="FecR"/>
    <property type="match status" value="1"/>
</dbReference>
<dbReference type="Pfam" id="PF04773">
    <property type="entry name" value="FecR"/>
    <property type="match status" value="1"/>
</dbReference>
<dbReference type="AlphaFoldDB" id="A0A367WD91"/>
<dbReference type="OrthoDB" id="9798846at2"/>
<accession>A0A367WD91</accession>
<proteinExistence type="predicted"/>
<evidence type="ECO:0000256" key="2">
    <source>
        <dbReference type="SAM" id="Phobius"/>
    </source>
</evidence>
<gene>
    <name evidence="4" type="ORF">TH19_06490</name>
</gene>
<feature type="domain" description="FecR protein" evidence="3">
    <location>
        <begin position="171"/>
        <end position="251"/>
    </location>
</feature>
<dbReference type="EMBL" id="JPWF01000003">
    <property type="protein sequence ID" value="RCK38440.1"/>
    <property type="molecule type" value="Genomic_DNA"/>
</dbReference>
<dbReference type="GO" id="GO:0016989">
    <property type="term" value="F:sigma factor antagonist activity"/>
    <property type="evidence" value="ECO:0007669"/>
    <property type="project" value="TreeGrafter"/>
</dbReference>
<dbReference type="Proteomes" id="UP000253226">
    <property type="component" value="Unassembled WGS sequence"/>
</dbReference>